<feature type="compositionally biased region" description="Low complexity" evidence="1">
    <location>
        <begin position="190"/>
        <end position="205"/>
    </location>
</feature>
<reference evidence="3" key="1">
    <citation type="submission" date="2025-08" db="UniProtKB">
        <authorList>
            <consortium name="RefSeq"/>
        </authorList>
    </citation>
    <scope>IDENTIFICATION</scope>
    <source>
        <tissue evidence="3">Whole organism</tissue>
    </source>
</reference>
<sequence length="268" mass="29392">MTPSNNAWINSADGDDAFRYCQHHTVTTDSHHDISSQSSPDSPAMSPHCLVYVNVNPRKDGDVDPKDWGSPDRVVRSVTTITDLAEVYPGRQKTVHRVKVVQEVDLLNCDEVASKTSLSPYAPKSCEANGSLFQLPVYEASTTSSSFWKRFKISPYFFTPTADRKQLLAGDSGNRKYFTRVVSSTEIESPPDSYSPPWYTSTSSPRECSPIPHPNNSQIHSESTASSCQSPSKFESPNPLPAVHSPCRKATSIQGSLNAAYTSDANEA</sequence>
<keyword evidence="2" id="KW-1185">Reference proteome</keyword>
<dbReference type="RefSeq" id="XP_018012257.1">
    <property type="nucleotide sequence ID" value="XM_018156768.2"/>
</dbReference>
<protein>
    <submittedName>
        <fullName evidence="3">Uncharacterized protein LOC108669442</fullName>
    </submittedName>
</protein>
<feature type="compositionally biased region" description="Polar residues" evidence="1">
    <location>
        <begin position="214"/>
        <end position="235"/>
    </location>
</feature>
<dbReference type="KEGG" id="hazt:108669442"/>
<dbReference type="GeneID" id="108669442"/>
<evidence type="ECO:0000256" key="1">
    <source>
        <dbReference type="SAM" id="MobiDB-lite"/>
    </source>
</evidence>
<gene>
    <name evidence="3" type="primary">LOC108669442</name>
</gene>
<evidence type="ECO:0000313" key="3">
    <source>
        <dbReference type="RefSeq" id="XP_018012257.1"/>
    </source>
</evidence>
<name>A0A8B7NF58_HYAAZ</name>
<accession>A0A8B7NF58</accession>
<proteinExistence type="predicted"/>
<feature type="region of interest" description="Disordered" evidence="1">
    <location>
        <begin position="186"/>
        <end position="246"/>
    </location>
</feature>
<organism evidence="2 3">
    <name type="scientific">Hyalella azteca</name>
    <name type="common">Amphipod</name>
    <dbReference type="NCBI Taxonomy" id="294128"/>
    <lineage>
        <taxon>Eukaryota</taxon>
        <taxon>Metazoa</taxon>
        <taxon>Ecdysozoa</taxon>
        <taxon>Arthropoda</taxon>
        <taxon>Crustacea</taxon>
        <taxon>Multicrustacea</taxon>
        <taxon>Malacostraca</taxon>
        <taxon>Eumalacostraca</taxon>
        <taxon>Peracarida</taxon>
        <taxon>Amphipoda</taxon>
        <taxon>Senticaudata</taxon>
        <taxon>Talitrida</taxon>
        <taxon>Talitroidea</taxon>
        <taxon>Hyalellidae</taxon>
        <taxon>Hyalella</taxon>
    </lineage>
</organism>
<evidence type="ECO:0000313" key="2">
    <source>
        <dbReference type="Proteomes" id="UP000694843"/>
    </source>
</evidence>
<dbReference type="Proteomes" id="UP000694843">
    <property type="component" value="Unplaced"/>
</dbReference>
<dbReference type="AlphaFoldDB" id="A0A8B7NF58"/>